<name>A0A095VME0_9GAMM</name>
<keyword evidence="2" id="KW-1185">Reference proteome</keyword>
<sequence>MPMPETTIDEYYRPESREHKIRPTREALVMEAVPKAQCMQAFSNQ</sequence>
<comment type="caution">
    <text evidence="1">The sequence shown here is derived from an EMBL/GenBank/DDBJ whole genome shotgun (WGS) entry which is preliminary data.</text>
</comment>
<organism evidence="1 2">
    <name type="scientific">Pseudohaliea rubra DSM 19751</name>
    <dbReference type="NCBI Taxonomy" id="1265313"/>
    <lineage>
        <taxon>Bacteria</taxon>
        <taxon>Pseudomonadati</taxon>
        <taxon>Pseudomonadota</taxon>
        <taxon>Gammaproteobacteria</taxon>
        <taxon>Cellvibrionales</taxon>
        <taxon>Halieaceae</taxon>
        <taxon>Pseudohaliea</taxon>
    </lineage>
</organism>
<gene>
    <name evidence="1" type="ORF">HRUBRA_02872</name>
</gene>
<dbReference type="AlphaFoldDB" id="A0A095VME0"/>
<reference evidence="1 2" key="1">
    <citation type="journal article" date="2014" name="Genome Announc.">
        <title>Genome Sequence of Gammaproteobacterial Pseudohaliea rubra Type Strain DSM 19751, Isolated from Coastal Seawater of the Mediterranean Sea.</title>
        <authorList>
            <person name="Spring S."/>
            <person name="Fiebig A."/>
            <person name="Riedel T."/>
            <person name="Goker M."/>
            <person name="Klenk H.P."/>
        </authorList>
    </citation>
    <scope>NUCLEOTIDE SEQUENCE [LARGE SCALE GENOMIC DNA]</scope>
    <source>
        <strain evidence="1 2">DSM 19751</strain>
    </source>
</reference>
<proteinExistence type="predicted"/>
<accession>A0A095VME0</accession>
<evidence type="ECO:0000313" key="2">
    <source>
        <dbReference type="Proteomes" id="UP000029640"/>
    </source>
</evidence>
<protein>
    <submittedName>
        <fullName evidence="1">Uncharacterized protein</fullName>
    </submittedName>
</protein>
<dbReference type="EMBL" id="AUVB01000089">
    <property type="protein sequence ID" value="KGE02607.1"/>
    <property type="molecule type" value="Genomic_DNA"/>
</dbReference>
<dbReference type="Proteomes" id="UP000029640">
    <property type="component" value="Unassembled WGS sequence"/>
</dbReference>
<dbReference type="HOGENOM" id="CLU_3200552_0_0_6"/>
<evidence type="ECO:0000313" key="1">
    <source>
        <dbReference type="EMBL" id="KGE02607.1"/>
    </source>
</evidence>